<organism evidence="2 3">
    <name type="scientific">Cladobotryum mycophilum</name>
    <dbReference type="NCBI Taxonomy" id="491253"/>
    <lineage>
        <taxon>Eukaryota</taxon>
        <taxon>Fungi</taxon>
        <taxon>Dikarya</taxon>
        <taxon>Ascomycota</taxon>
        <taxon>Pezizomycotina</taxon>
        <taxon>Sordariomycetes</taxon>
        <taxon>Hypocreomycetidae</taxon>
        <taxon>Hypocreales</taxon>
        <taxon>Hypocreaceae</taxon>
        <taxon>Cladobotryum</taxon>
    </lineage>
</organism>
<evidence type="ECO:0000313" key="2">
    <source>
        <dbReference type="EMBL" id="KAK5994856.1"/>
    </source>
</evidence>
<dbReference type="EMBL" id="JAVFKD010000004">
    <property type="protein sequence ID" value="KAK5994856.1"/>
    <property type="molecule type" value="Genomic_DNA"/>
</dbReference>
<name>A0ABR0SRQ6_9HYPO</name>
<accession>A0ABR0SRQ6</accession>
<gene>
    <name evidence="2" type="ORF">PT974_03242</name>
</gene>
<sequence length="1419" mass="158213">MDMEPTALHSEDRLALTISVFEVDLSSEQQVQYETYRELPLMHPLTTGNVVGLTTQIDNQAPRNRDGSWRAMGLRFTRILETVQHHTNLGEGILGKSLYYLACSVWAVLKTTLLHIIVELPSHIDRIANVFLVIGRSAPGYEHMALLYPRSEILQSLLSIYFIEIVRLCHLILKFTQKSAIAQLMSAGSLDMQGNRASLSQVATSIGREVNRLMSRHDEKMMSPTKRRLFARPDMHALMGIPSVSTDSTTDTPRTRPSTVADSGYHSDPRGKQYKANEGLPTMLLPGAQFAFDPLIQETDEDGTSDPEAPEGFKDGGDKVAMIVLTWLLRQLEDVPFETILEVLPGLLEEFAFRLGHESQSMIHQNLSEIINPMSNIKIFTRLLKEHVEEKDYAKERTTQNFSQLYFAKDILATQNPSQTSKLSKEEGYSMESDRRDEATHGEIFPSSVIDDTFEAYKSSKQRQNLFGKFWIGLDEDGSSDVVKSVQVQPEDRDYWQILTNSYASAWLHLILERDLSLRGITPWAMTDVRCHVLKELRAHSLKHSSGSATPGVPWVEEMPNLSPQLYTVHFSSDWDPVSFLEQEFDEGNSRDLLSQAITVTGDVNTMQALPCEEYIRQTWPITGSNLLKLIQDIVCKPDKVHEVALTKDTFVVAYLGHDGLHLNADGIEFDIASIAEQLAWFACALQPSDRESSCFYQPHLNFKSPSSQIMSPVSGAIHCHISGLEQSALDKGEDANSNLCWQKLFETTSIAQGFPVPSRPKDAHGLEIPLNIAASIIGAQNVVKFKSRLVIKGFDSLLYSSKVDISDEGYTITWHLIETEDGSRISYADPRVGNGFHDFVDGLQYEDMQGAQHIVGWCRHVKNMTGTSKAEYSIRSSGLAPPPRGWVIEKFQISGGQHIGGGMTFARGKKLRPVKISRSKDDIIGRIEWLAEKHVILHDTSERRAWLVDGPSALLHLVRASLSSDNQPFTQQKYIQVLDKLREPQKRYTGRAASMGVLTDQENLNLELRPKGTTPNQGGEGSMYCFRDRVSELLEIIEQMMDHQSDMKADEGVGHHISRSPSNRLEGFEFRDVARRSTPLPPKVVMLHADGRGWVSFARAIHAISLFGSGFGDLLCPSKSSTDEVASCTQCLWNAPSPIGRDILAVSMADLQFLHNDEPDWNDTQSEARSVAKKFTWDNPASGFRTCTCATDPFTSTRVQTLRKQGLSRYFSLKKQTASVAGEISSSGAILLGMSSQKAAAGDSSDGPQSSFLTADDLDNEEFESSQGSEEVQKGSITSLISLQPGLTSLSLADSRTPASPISLIGSSRDLARIKPQSSPNQPPLSFLGRDSVSRLRQLREEEEAEAAISEAHSLQREMPLFLYPKNHVDMRDTVCKNEQSTSAAIRIERNSKSRLRRKPAVWDLTEEPHLDNAGAYW</sequence>
<proteinExistence type="predicted"/>
<feature type="region of interest" description="Disordered" evidence="1">
    <location>
        <begin position="241"/>
        <end position="271"/>
    </location>
</feature>
<feature type="compositionally biased region" description="Low complexity" evidence="1">
    <location>
        <begin position="243"/>
        <end position="260"/>
    </location>
</feature>
<evidence type="ECO:0000313" key="3">
    <source>
        <dbReference type="Proteomes" id="UP001338125"/>
    </source>
</evidence>
<protein>
    <submittedName>
        <fullName evidence="2">Uncharacterized protein</fullName>
    </submittedName>
</protein>
<evidence type="ECO:0000256" key="1">
    <source>
        <dbReference type="SAM" id="MobiDB-lite"/>
    </source>
</evidence>
<reference evidence="2 3" key="1">
    <citation type="submission" date="2024-01" db="EMBL/GenBank/DDBJ databases">
        <title>Complete genome of Cladobotryum mycophilum ATHUM6906.</title>
        <authorList>
            <person name="Christinaki A.C."/>
            <person name="Myridakis A.I."/>
            <person name="Kouvelis V.N."/>
        </authorList>
    </citation>
    <scope>NUCLEOTIDE SEQUENCE [LARGE SCALE GENOMIC DNA]</scope>
    <source>
        <strain evidence="2 3">ATHUM6906</strain>
    </source>
</reference>
<comment type="caution">
    <text evidence="2">The sequence shown here is derived from an EMBL/GenBank/DDBJ whole genome shotgun (WGS) entry which is preliminary data.</text>
</comment>
<keyword evidence="3" id="KW-1185">Reference proteome</keyword>
<dbReference type="Proteomes" id="UP001338125">
    <property type="component" value="Unassembled WGS sequence"/>
</dbReference>